<dbReference type="RefSeq" id="WP_102070606.1">
    <property type="nucleotide sequence ID" value="NZ_PDNV01000008.1"/>
</dbReference>
<evidence type="ECO:0000313" key="2">
    <source>
        <dbReference type="EMBL" id="PLC53335.1"/>
    </source>
</evidence>
<name>A0A2N4UE97_9BURK</name>
<dbReference type="OrthoDB" id="370015at2"/>
<reference evidence="2 3" key="1">
    <citation type="submission" date="2017-10" db="EMBL/GenBank/DDBJ databases">
        <title>Two draft genome sequences of Pusillimonas sp. strains isolated from a nitrate- and radionuclide-contaminated groundwater in Russia.</title>
        <authorList>
            <person name="Grouzdev D.S."/>
            <person name="Tourova T.P."/>
            <person name="Goeva M.A."/>
            <person name="Babich T.L."/>
            <person name="Sokolova D.S."/>
            <person name="Abdullin R."/>
            <person name="Poltaraus A.B."/>
            <person name="Toshchakov S.V."/>
            <person name="Nazina T.N."/>
        </authorList>
    </citation>
    <scope>NUCLEOTIDE SEQUENCE [LARGE SCALE GENOMIC DNA]</scope>
    <source>
        <strain evidence="2 3">JR1/69-2-13</strain>
    </source>
</reference>
<protein>
    <submittedName>
        <fullName evidence="2">Enoyl-CoA hydratase</fullName>
        <ecNumber evidence="2">4.2.1.17</ecNumber>
    </submittedName>
</protein>
<gene>
    <name evidence="2" type="ORF">CR155_13740</name>
</gene>
<proteinExistence type="inferred from homology"/>
<keyword evidence="2" id="KW-0456">Lyase</keyword>
<accession>A0A2N4UE97</accession>
<dbReference type="PANTHER" id="PTHR11941:SF171">
    <property type="entry name" value="SD19268P"/>
    <property type="match status" value="1"/>
</dbReference>
<dbReference type="SUPFAM" id="SSF52096">
    <property type="entry name" value="ClpP/crotonase"/>
    <property type="match status" value="1"/>
</dbReference>
<keyword evidence="3" id="KW-1185">Reference proteome</keyword>
<evidence type="ECO:0000256" key="1">
    <source>
        <dbReference type="ARBA" id="ARBA00005254"/>
    </source>
</evidence>
<comment type="caution">
    <text evidence="2">The sequence shown here is derived from an EMBL/GenBank/DDBJ whole genome shotgun (WGS) entry which is preliminary data.</text>
</comment>
<dbReference type="Gene3D" id="3.90.226.10">
    <property type="entry name" value="2-enoyl-CoA Hydratase, Chain A, domain 1"/>
    <property type="match status" value="1"/>
</dbReference>
<comment type="similarity">
    <text evidence="1">Belongs to the enoyl-CoA hydratase/isomerase family.</text>
</comment>
<dbReference type="EC" id="4.2.1.17" evidence="2"/>
<sequence>MDYENTHATLNIAPNGVGTLTISNAGSLNILGTPVIEGLLAALSHVARTPAVRVLIMRGEGDKAFVAGADIKEMAGLDQQSAAAFIEKLRQLCDGVRLLSIPVIARIPGWTLGGGLEFALACDLRIGSTAARLGMPEVQVGIPSIIHAALMPRLIGKARSSWMLLTGEVADAQQALAWGLLDRVVDPDQLDTEVVRVADGLAQLGTHVLAQQKRLLREWEDEPLETSIRNGVKEFATAFTTGEPQRYMSRFVEEKARRAAAK</sequence>
<dbReference type="InterPro" id="IPR001753">
    <property type="entry name" value="Enoyl-CoA_hydra/iso"/>
</dbReference>
<organism evidence="2 3">
    <name type="scientific">Pollutimonas nitritireducens</name>
    <dbReference type="NCBI Taxonomy" id="2045209"/>
    <lineage>
        <taxon>Bacteria</taxon>
        <taxon>Pseudomonadati</taxon>
        <taxon>Pseudomonadota</taxon>
        <taxon>Betaproteobacteria</taxon>
        <taxon>Burkholderiales</taxon>
        <taxon>Alcaligenaceae</taxon>
        <taxon>Pollutimonas</taxon>
    </lineage>
</organism>
<dbReference type="PANTHER" id="PTHR11941">
    <property type="entry name" value="ENOYL-COA HYDRATASE-RELATED"/>
    <property type="match status" value="1"/>
</dbReference>
<dbReference type="InterPro" id="IPR029045">
    <property type="entry name" value="ClpP/crotonase-like_dom_sf"/>
</dbReference>
<dbReference type="CDD" id="cd06558">
    <property type="entry name" value="crotonase-like"/>
    <property type="match status" value="1"/>
</dbReference>
<dbReference type="Proteomes" id="UP000234328">
    <property type="component" value="Unassembled WGS sequence"/>
</dbReference>
<evidence type="ECO:0000313" key="3">
    <source>
        <dbReference type="Proteomes" id="UP000234328"/>
    </source>
</evidence>
<dbReference type="GO" id="GO:0004300">
    <property type="term" value="F:enoyl-CoA hydratase activity"/>
    <property type="evidence" value="ECO:0007669"/>
    <property type="project" value="UniProtKB-EC"/>
</dbReference>
<dbReference type="GO" id="GO:0006635">
    <property type="term" value="P:fatty acid beta-oxidation"/>
    <property type="evidence" value="ECO:0007669"/>
    <property type="project" value="TreeGrafter"/>
</dbReference>
<dbReference type="EMBL" id="PDNV01000008">
    <property type="protein sequence ID" value="PLC53335.1"/>
    <property type="molecule type" value="Genomic_DNA"/>
</dbReference>
<dbReference type="NCBIfam" id="NF004795">
    <property type="entry name" value="PRK06143.1"/>
    <property type="match status" value="1"/>
</dbReference>
<dbReference type="Pfam" id="PF00378">
    <property type="entry name" value="ECH_1"/>
    <property type="match status" value="1"/>
</dbReference>
<dbReference type="AlphaFoldDB" id="A0A2N4UE97"/>